<gene>
    <name evidence="3" type="ordered locus">Metig_0801</name>
</gene>
<accession>F6BCY5</accession>
<evidence type="ECO:0000313" key="4">
    <source>
        <dbReference type="Proteomes" id="UP000009227"/>
    </source>
</evidence>
<dbReference type="KEGG" id="mig:Metig_0801"/>
<feature type="domain" description="Nudix hydrolase" evidence="2">
    <location>
        <begin position="49"/>
        <end position="175"/>
    </location>
</feature>
<evidence type="ECO:0000256" key="1">
    <source>
        <dbReference type="ARBA" id="ARBA00022801"/>
    </source>
</evidence>
<dbReference type="InterPro" id="IPR015797">
    <property type="entry name" value="NUDIX_hydrolase-like_dom_sf"/>
</dbReference>
<dbReference type="Pfam" id="PF00293">
    <property type="entry name" value="NUDIX"/>
    <property type="match status" value="1"/>
</dbReference>
<name>F6BCY5_METIK</name>
<dbReference type="PRINTS" id="PR00502">
    <property type="entry name" value="NUDIXFAMILY"/>
</dbReference>
<dbReference type="AlphaFoldDB" id="F6BCY5"/>
<dbReference type="PROSITE" id="PS51462">
    <property type="entry name" value="NUDIX"/>
    <property type="match status" value="1"/>
</dbReference>
<protein>
    <submittedName>
        <fullName evidence="3">ADP-ribose diphosphatase</fullName>
        <ecNumber evidence="3">3.6.1.13</ecNumber>
    </submittedName>
</protein>
<dbReference type="InterPro" id="IPR020084">
    <property type="entry name" value="NUDIX_hydrolase_CS"/>
</dbReference>
<dbReference type="GO" id="GO:0047631">
    <property type="term" value="F:ADP-ribose diphosphatase activity"/>
    <property type="evidence" value="ECO:0007669"/>
    <property type="project" value="UniProtKB-EC"/>
</dbReference>
<evidence type="ECO:0000259" key="2">
    <source>
        <dbReference type="PROSITE" id="PS51462"/>
    </source>
</evidence>
<keyword evidence="4" id="KW-1185">Reference proteome</keyword>
<reference evidence="3 4" key="1">
    <citation type="submission" date="2011-05" db="EMBL/GenBank/DDBJ databases">
        <title>Complete sequence of Methanotorris igneus Kol 5.</title>
        <authorList>
            <consortium name="US DOE Joint Genome Institute"/>
            <person name="Lucas S."/>
            <person name="Han J."/>
            <person name="Lapidus A."/>
            <person name="Cheng J.-F."/>
            <person name="Goodwin L."/>
            <person name="Pitluck S."/>
            <person name="Peters L."/>
            <person name="Mikhailova N."/>
            <person name="Chertkov O."/>
            <person name="Han C."/>
            <person name="Tapia R."/>
            <person name="Land M."/>
            <person name="Hauser L."/>
            <person name="Kyrpides N."/>
            <person name="Ivanova N."/>
            <person name="Pagani I."/>
            <person name="Sieprawska-Lupa M."/>
            <person name="Whitman W."/>
            <person name="Woyke T."/>
        </authorList>
    </citation>
    <scope>NUCLEOTIDE SEQUENCE [LARGE SCALE GENOMIC DNA]</scope>
    <source>
        <strain evidence="4">DSM 5666 / JCM 11834 / Kol 5</strain>
    </source>
</reference>
<dbReference type="InterPro" id="IPR020476">
    <property type="entry name" value="Nudix_hydrolase"/>
</dbReference>
<dbReference type="Gene3D" id="3.90.79.10">
    <property type="entry name" value="Nucleoside Triphosphate Pyrophosphohydrolase"/>
    <property type="match status" value="1"/>
</dbReference>
<proteinExistence type="predicted"/>
<organism evidence="4">
    <name type="scientific">Methanotorris igneus (strain DSM 5666 / JCM 11834 / Kol 5)</name>
    <dbReference type="NCBI Taxonomy" id="880724"/>
    <lineage>
        <taxon>Archaea</taxon>
        <taxon>Methanobacteriati</taxon>
        <taxon>Methanobacteriota</taxon>
        <taxon>Methanomada group</taxon>
        <taxon>Methanococci</taxon>
        <taxon>Methanococcales</taxon>
        <taxon>Methanocaldococcaceae</taxon>
        <taxon>Methanotorris</taxon>
    </lineage>
</organism>
<dbReference type="CDD" id="cd18873">
    <property type="entry name" value="NUDIX_NadM_like"/>
    <property type="match status" value="1"/>
</dbReference>
<dbReference type="EC" id="3.6.1.13" evidence="3"/>
<dbReference type="HOGENOM" id="CLU_037162_20_3_2"/>
<dbReference type="EMBL" id="CP002737">
    <property type="protein sequence ID" value="AEF96346.1"/>
    <property type="molecule type" value="Genomic_DNA"/>
</dbReference>
<dbReference type="Proteomes" id="UP000009227">
    <property type="component" value="Chromosome"/>
</dbReference>
<dbReference type="PROSITE" id="PS00893">
    <property type="entry name" value="NUDIX_BOX"/>
    <property type="match status" value="1"/>
</dbReference>
<dbReference type="InterPro" id="IPR000086">
    <property type="entry name" value="NUDIX_hydrolase_dom"/>
</dbReference>
<keyword evidence="1 3" id="KW-0378">Hydrolase</keyword>
<dbReference type="PANTHER" id="PTHR43736:SF1">
    <property type="entry name" value="DIHYDRONEOPTERIN TRIPHOSPHATE DIPHOSPHATASE"/>
    <property type="match status" value="1"/>
</dbReference>
<sequence>MLCDNMTKQNKPNCMCICGKKIALSLKRKRYSKKLLTYRMLKKYNLYPSPALTVDGIVEIDNKILLIKRKKHPFKDFWALPGGFVECGETVEEAVVREVEEETGLKTKIKKLLGVYSNPNRDPRGHTISIVFVLDVVSGEISAGDDAKDAGLFDLNNLPKLAFDHEDIIKDYLMNR</sequence>
<dbReference type="SUPFAM" id="SSF55811">
    <property type="entry name" value="Nudix"/>
    <property type="match status" value="1"/>
</dbReference>
<evidence type="ECO:0000313" key="3">
    <source>
        <dbReference type="EMBL" id="AEF96346.1"/>
    </source>
</evidence>
<dbReference type="STRING" id="880724.Metig_0801"/>
<dbReference type="PANTHER" id="PTHR43736">
    <property type="entry name" value="ADP-RIBOSE PYROPHOSPHATASE"/>
    <property type="match status" value="1"/>
</dbReference>